<dbReference type="AlphaFoldDB" id="A0A9D2AWK5"/>
<feature type="transmembrane region" description="Helical" evidence="6">
    <location>
        <begin position="130"/>
        <end position="156"/>
    </location>
</feature>
<evidence type="ECO:0000256" key="1">
    <source>
        <dbReference type="ARBA" id="ARBA00004141"/>
    </source>
</evidence>
<dbReference type="EMBL" id="DXEU01000056">
    <property type="protein sequence ID" value="HIX51791.1"/>
    <property type="molecule type" value="Genomic_DNA"/>
</dbReference>
<protein>
    <submittedName>
        <fullName evidence="8">Citrate transporter</fullName>
    </submittedName>
</protein>
<feature type="transmembrane region" description="Helical" evidence="6">
    <location>
        <begin position="177"/>
        <end position="196"/>
    </location>
</feature>
<feature type="transmembrane region" description="Helical" evidence="6">
    <location>
        <begin position="223"/>
        <end position="248"/>
    </location>
</feature>
<reference evidence="8" key="2">
    <citation type="submission" date="2021-04" db="EMBL/GenBank/DDBJ databases">
        <authorList>
            <person name="Gilroy R."/>
        </authorList>
    </citation>
    <scope>NUCLEOTIDE SEQUENCE</scope>
    <source>
        <strain evidence="8">ChiGjej4B4-12881</strain>
    </source>
</reference>
<keyword evidence="2" id="KW-0813">Transport</keyword>
<evidence type="ECO:0000256" key="6">
    <source>
        <dbReference type="SAM" id="Phobius"/>
    </source>
</evidence>
<sequence>MSSATVEKTKKSTIIHSIIGLAIMIGFRFLPLNLPEITPVGMQVVGIFIGTLYLWTFVDPAWASLMAIAMIGFSDYATMSAVITSAFGAPVTQQVFFLMILSGSLVYYKITLYIGRFFLTRKFTNGKPWVLVAVICVGAYLIAGFINCFTAIFLFWPILYDIFDELGYKKGDAFPRVVLTLVVVCALIGFPMAPYMQNGLALLTNFATITANLPDGPVVVNNAAYMAVAIILGACMITAVVLWAKFVIRPDVSKLKNYDVDMLKRNPLPKMDTRQRIIAAGFILLVLGLMIPSLVPSLPGMAFLSQNSYGLCIFVTAALAAIHINNKPVLEIPKVIASNVNWGAYFIILAAIYLGNALTSDSTGVSAFLSVTLSPMFDGMSSTVFIIFLLVVAGVLTNLSNSLVIGMILQPVVVTYCTQTGANPAPIVTLLILFVLLSASMTPAASPFAAILYGNREWVPPKYIIQYTTPMVLLEFAITLIIGIPLANMLM</sequence>
<organism evidence="8 9">
    <name type="scientific">Candidatus Lachnoclostridium stercoripullorum</name>
    <dbReference type="NCBI Taxonomy" id="2838635"/>
    <lineage>
        <taxon>Bacteria</taxon>
        <taxon>Bacillati</taxon>
        <taxon>Bacillota</taxon>
        <taxon>Clostridia</taxon>
        <taxon>Lachnospirales</taxon>
        <taxon>Lachnospiraceae</taxon>
    </lineage>
</organism>
<evidence type="ECO:0000313" key="8">
    <source>
        <dbReference type="EMBL" id="HIX51791.1"/>
    </source>
</evidence>
<evidence type="ECO:0000259" key="7">
    <source>
        <dbReference type="Pfam" id="PF03600"/>
    </source>
</evidence>
<feature type="transmembrane region" description="Helical" evidence="6">
    <location>
        <begin position="427"/>
        <end position="452"/>
    </location>
</feature>
<reference evidence="8" key="1">
    <citation type="journal article" date="2021" name="PeerJ">
        <title>Extensive microbial diversity within the chicken gut microbiome revealed by metagenomics and culture.</title>
        <authorList>
            <person name="Gilroy R."/>
            <person name="Ravi A."/>
            <person name="Getino M."/>
            <person name="Pursley I."/>
            <person name="Horton D.L."/>
            <person name="Alikhan N.F."/>
            <person name="Baker D."/>
            <person name="Gharbi K."/>
            <person name="Hall N."/>
            <person name="Watson M."/>
            <person name="Adriaenssens E.M."/>
            <person name="Foster-Nyarko E."/>
            <person name="Jarju S."/>
            <person name="Secka A."/>
            <person name="Antonio M."/>
            <person name="Oren A."/>
            <person name="Chaudhuri R.R."/>
            <person name="La Ragione R."/>
            <person name="Hildebrand F."/>
            <person name="Pallen M.J."/>
        </authorList>
    </citation>
    <scope>NUCLEOTIDE SEQUENCE</scope>
    <source>
        <strain evidence="8">ChiGjej4B4-12881</strain>
    </source>
</reference>
<feature type="transmembrane region" description="Helical" evidence="6">
    <location>
        <begin position="464"/>
        <end position="487"/>
    </location>
</feature>
<feature type="transmembrane region" description="Helical" evidence="6">
    <location>
        <begin position="95"/>
        <end position="118"/>
    </location>
</feature>
<comment type="subcellular location">
    <subcellularLocation>
        <location evidence="1">Membrane</location>
        <topology evidence="1">Multi-pass membrane protein</topology>
    </subcellularLocation>
</comment>
<keyword evidence="3 6" id="KW-0812">Transmembrane</keyword>
<evidence type="ECO:0000256" key="4">
    <source>
        <dbReference type="ARBA" id="ARBA00022989"/>
    </source>
</evidence>
<feature type="transmembrane region" description="Helical" evidence="6">
    <location>
        <begin position="61"/>
        <end position="83"/>
    </location>
</feature>
<evidence type="ECO:0000256" key="2">
    <source>
        <dbReference type="ARBA" id="ARBA00022448"/>
    </source>
</evidence>
<feature type="transmembrane region" description="Helical" evidence="6">
    <location>
        <begin position="277"/>
        <end position="295"/>
    </location>
</feature>
<evidence type="ECO:0000256" key="5">
    <source>
        <dbReference type="ARBA" id="ARBA00023136"/>
    </source>
</evidence>
<feature type="transmembrane region" description="Helical" evidence="6">
    <location>
        <begin position="12"/>
        <end position="30"/>
    </location>
</feature>
<keyword evidence="4 6" id="KW-1133">Transmembrane helix</keyword>
<evidence type="ECO:0000313" key="9">
    <source>
        <dbReference type="Proteomes" id="UP000886780"/>
    </source>
</evidence>
<comment type="caution">
    <text evidence="8">The sequence shown here is derived from an EMBL/GenBank/DDBJ whole genome shotgun (WGS) entry which is preliminary data.</text>
</comment>
<dbReference type="Pfam" id="PF03600">
    <property type="entry name" value="CitMHS"/>
    <property type="match status" value="1"/>
</dbReference>
<name>A0A9D2AWK5_9FIRM</name>
<dbReference type="GO" id="GO:0055085">
    <property type="term" value="P:transmembrane transport"/>
    <property type="evidence" value="ECO:0007669"/>
    <property type="project" value="InterPro"/>
</dbReference>
<feature type="transmembrane region" description="Helical" evidence="6">
    <location>
        <begin position="376"/>
        <end position="396"/>
    </location>
</feature>
<keyword evidence="5 6" id="KW-0472">Membrane</keyword>
<evidence type="ECO:0000256" key="3">
    <source>
        <dbReference type="ARBA" id="ARBA00022692"/>
    </source>
</evidence>
<accession>A0A9D2AWK5</accession>
<proteinExistence type="predicted"/>
<dbReference type="InterPro" id="IPR004680">
    <property type="entry name" value="Cit_transptr-like_dom"/>
</dbReference>
<feature type="transmembrane region" description="Helical" evidence="6">
    <location>
        <begin position="307"/>
        <end position="324"/>
    </location>
</feature>
<feature type="domain" description="Citrate transporter-like" evidence="7">
    <location>
        <begin position="52"/>
        <end position="315"/>
    </location>
</feature>
<feature type="transmembrane region" description="Helical" evidence="6">
    <location>
        <begin position="336"/>
        <end position="356"/>
    </location>
</feature>
<dbReference type="Proteomes" id="UP000886780">
    <property type="component" value="Unassembled WGS sequence"/>
</dbReference>
<gene>
    <name evidence="8" type="ORF">IAA28_03165</name>
</gene>
<dbReference type="GO" id="GO:0016020">
    <property type="term" value="C:membrane"/>
    <property type="evidence" value="ECO:0007669"/>
    <property type="project" value="UniProtKB-SubCell"/>
</dbReference>